<evidence type="ECO:0000313" key="3">
    <source>
        <dbReference type="Proteomes" id="UP001396334"/>
    </source>
</evidence>
<comment type="caution">
    <text evidence="2">The sequence shown here is derived from an EMBL/GenBank/DDBJ whole genome shotgun (WGS) entry which is preliminary data.</text>
</comment>
<proteinExistence type="predicted"/>
<protein>
    <submittedName>
        <fullName evidence="2">Uncharacterized protein</fullName>
    </submittedName>
</protein>
<keyword evidence="3" id="KW-1185">Reference proteome</keyword>
<dbReference type="EMBL" id="JBBPBN010000024">
    <property type="protein sequence ID" value="KAK9010457.1"/>
    <property type="molecule type" value="Genomic_DNA"/>
</dbReference>
<reference evidence="2 3" key="1">
    <citation type="journal article" date="2024" name="G3 (Bethesda)">
        <title>Genome assembly of Hibiscus sabdariffa L. provides insights into metabolisms of medicinal natural products.</title>
        <authorList>
            <person name="Kim T."/>
        </authorList>
    </citation>
    <scope>NUCLEOTIDE SEQUENCE [LARGE SCALE GENOMIC DNA]</scope>
    <source>
        <strain evidence="2">TK-2024</strain>
        <tissue evidence="2">Old leaves</tissue>
    </source>
</reference>
<name>A0ABR2RBZ7_9ROSI</name>
<accession>A0ABR2RBZ7</accession>
<gene>
    <name evidence="2" type="ORF">V6N11_036965</name>
</gene>
<organism evidence="2 3">
    <name type="scientific">Hibiscus sabdariffa</name>
    <name type="common">roselle</name>
    <dbReference type="NCBI Taxonomy" id="183260"/>
    <lineage>
        <taxon>Eukaryota</taxon>
        <taxon>Viridiplantae</taxon>
        <taxon>Streptophyta</taxon>
        <taxon>Embryophyta</taxon>
        <taxon>Tracheophyta</taxon>
        <taxon>Spermatophyta</taxon>
        <taxon>Magnoliopsida</taxon>
        <taxon>eudicotyledons</taxon>
        <taxon>Gunneridae</taxon>
        <taxon>Pentapetalae</taxon>
        <taxon>rosids</taxon>
        <taxon>malvids</taxon>
        <taxon>Malvales</taxon>
        <taxon>Malvaceae</taxon>
        <taxon>Malvoideae</taxon>
        <taxon>Hibiscus</taxon>
    </lineage>
</organism>
<feature type="region of interest" description="Disordered" evidence="1">
    <location>
        <begin position="1"/>
        <end position="61"/>
    </location>
</feature>
<feature type="compositionally biased region" description="Basic and acidic residues" evidence="1">
    <location>
        <begin position="42"/>
        <end position="55"/>
    </location>
</feature>
<dbReference type="Proteomes" id="UP001396334">
    <property type="component" value="Unassembled WGS sequence"/>
</dbReference>
<evidence type="ECO:0000313" key="2">
    <source>
        <dbReference type="EMBL" id="KAK9010457.1"/>
    </source>
</evidence>
<sequence length="191" mass="20608">MGANGDLGDVVAPETGVGRSSVGKPDSGSRFFSLEVAEGVGEDPKGGDTVVDKHKNNTRNKPLIDSKTKVVVKYPMTQKNATYLASNPPKKKLTQKLQGKELVVTLSVKRTNVVVIEHDLGLLKGNHKVAKIVEGKADQEKPVLRKGSRVRGGIGKPLKENIVRLGSSRKTSGLKLENRTELAEWTDSFAN</sequence>
<evidence type="ECO:0000256" key="1">
    <source>
        <dbReference type="SAM" id="MobiDB-lite"/>
    </source>
</evidence>